<dbReference type="EMBL" id="ML996140">
    <property type="protein sequence ID" value="KAF2735085.1"/>
    <property type="molecule type" value="Genomic_DNA"/>
</dbReference>
<dbReference type="AlphaFoldDB" id="A0A9P4R113"/>
<reference evidence="2" key="1">
    <citation type="journal article" date="2020" name="Stud. Mycol.">
        <title>101 Dothideomycetes genomes: a test case for predicting lifestyles and emergence of pathogens.</title>
        <authorList>
            <person name="Haridas S."/>
            <person name="Albert R."/>
            <person name="Binder M."/>
            <person name="Bloem J."/>
            <person name="Labutti K."/>
            <person name="Salamov A."/>
            <person name="Andreopoulos B."/>
            <person name="Baker S."/>
            <person name="Barry K."/>
            <person name="Bills G."/>
            <person name="Bluhm B."/>
            <person name="Cannon C."/>
            <person name="Castanera R."/>
            <person name="Culley D."/>
            <person name="Daum C."/>
            <person name="Ezra D."/>
            <person name="Gonzalez J."/>
            <person name="Henrissat B."/>
            <person name="Kuo A."/>
            <person name="Liang C."/>
            <person name="Lipzen A."/>
            <person name="Lutzoni F."/>
            <person name="Magnuson J."/>
            <person name="Mondo S."/>
            <person name="Nolan M."/>
            <person name="Ohm R."/>
            <person name="Pangilinan J."/>
            <person name="Park H.-J."/>
            <person name="Ramirez L."/>
            <person name="Alfaro M."/>
            <person name="Sun H."/>
            <person name="Tritt A."/>
            <person name="Yoshinaga Y."/>
            <person name="Zwiers L.-H."/>
            <person name="Turgeon B."/>
            <person name="Goodwin S."/>
            <person name="Spatafora J."/>
            <person name="Crous P."/>
            <person name="Grigoriev I."/>
        </authorList>
    </citation>
    <scope>NUCLEOTIDE SEQUENCE</scope>
    <source>
        <strain evidence="2">CBS 125425</strain>
    </source>
</reference>
<feature type="transmembrane region" description="Helical" evidence="1">
    <location>
        <begin position="384"/>
        <end position="406"/>
    </location>
</feature>
<keyword evidence="1" id="KW-0472">Membrane</keyword>
<dbReference type="Gene3D" id="1.20.58.340">
    <property type="entry name" value="Magnesium transport protein CorA, transmembrane region"/>
    <property type="match status" value="1"/>
</dbReference>
<keyword evidence="1" id="KW-0812">Transmembrane</keyword>
<dbReference type="Proteomes" id="UP000799444">
    <property type="component" value="Unassembled WGS sequence"/>
</dbReference>
<sequence>MKQRVADLFRSGNAGKIANEDNDYDTAEFSRLEATIVTDDIPHRPISRDGQHVQRHADETDLLVNELDYDYNVNMGDYPFAQLDSVQDLFSGVLYQGLLNNPGNFEKETSIECFSIQERGPEWLRLDESGLRDLVKSRWDVSENNEFLGSDFFCQHPRWNLQVQGAPLSVYCRHDVQRDLTVYLISHKPNDTVIKSLRELLNSTIRHTVKDHITKVLVESPFDLHVTISNLNFECSKWHVARYRRLQWNVVNQADDILAGVVTSDRSRLKELNKQLQVVSQNVDSHLANVEVFLFTSRAIRTMAQMERDTRPKGRGGKTRQRTLDIIEYVISSMEKQRKWFQNYKGRKDSTMQLVFSLVTQQDALNNIELSSDMKKDSTSMNAIAGLTMVFLPGTFTASVLSAGIFQSEPGARSFKVTGLWWLWIATTLPTTLFTIMCWYWYKKSKERKVPLVVERTRVESKSL</sequence>
<proteinExistence type="predicted"/>
<evidence type="ECO:0000313" key="2">
    <source>
        <dbReference type="EMBL" id="KAF2735085.1"/>
    </source>
</evidence>
<accession>A0A9P4R113</accession>
<name>A0A9P4R113_9PLEO</name>
<feature type="transmembrane region" description="Helical" evidence="1">
    <location>
        <begin position="421"/>
        <end position="442"/>
    </location>
</feature>
<organism evidence="2 3">
    <name type="scientific">Polyplosphaeria fusca</name>
    <dbReference type="NCBI Taxonomy" id="682080"/>
    <lineage>
        <taxon>Eukaryota</taxon>
        <taxon>Fungi</taxon>
        <taxon>Dikarya</taxon>
        <taxon>Ascomycota</taxon>
        <taxon>Pezizomycotina</taxon>
        <taxon>Dothideomycetes</taxon>
        <taxon>Pleosporomycetidae</taxon>
        <taxon>Pleosporales</taxon>
        <taxon>Tetraplosphaeriaceae</taxon>
        <taxon>Polyplosphaeria</taxon>
    </lineage>
</organism>
<protein>
    <submittedName>
        <fullName evidence="2">Uncharacterized protein</fullName>
    </submittedName>
</protein>
<dbReference type="OrthoDB" id="2830640at2759"/>
<evidence type="ECO:0000256" key="1">
    <source>
        <dbReference type="SAM" id="Phobius"/>
    </source>
</evidence>
<evidence type="ECO:0000313" key="3">
    <source>
        <dbReference type="Proteomes" id="UP000799444"/>
    </source>
</evidence>
<gene>
    <name evidence="2" type="ORF">EJ04DRAFT_492412</name>
</gene>
<keyword evidence="3" id="KW-1185">Reference proteome</keyword>
<keyword evidence="1" id="KW-1133">Transmembrane helix</keyword>
<comment type="caution">
    <text evidence="2">The sequence shown here is derived from an EMBL/GenBank/DDBJ whole genome shotgun (WGS) entry which is preliminary data.</text>
</comment>